<dbReference type="OrthoDB" id="2758596at2759"/>
<evidence type="ECO:0000256" key="2">
    <source>
        <dbReference type="SAM" id="Phobius"/>
    </source>
</evidence>
<keyword evidence="2" id="KW-1133">Transmembrane helix</keyword>
<feature type="signal peptide" evidence="3">
    <location>
        <begin position="1"/>
        <end position="23"/>
    </location>
</feature>
<keyword evidence="3" id="KW-0732">Signal</keyword>
<dbReference type="InParanoid" id="A0A401H249"/>
<evidence type="ECO:0000313" key="4">
    <source>
        <dbReference type="EMBL" id="GBE88526.1"/>
    </source>
</evidence>
<feature type="region of interest" description="Disordered" evidence="1">
    <location>
        <begin position="367"/>
        <end position="418"/>
    </location>
</feature>
<feature type="transmembrane region" description="Helical" evidence="2">
    <location>
        <begin position="246"/>
        <end position="267"/>
    </location>
</feature>
<dbReference type="EMBL" id="BFAD01000013">
    <property type="protein sequence ID" value="GBE88526.1"/>
    <property type="molecule type" value="Genomic_DNA"/>
</dbReference>
<keyword evidence="5" id="KW-1185">Reference proteome</keyword>
<gene>
    <name evidence="4" type="ORF">SCP_1303420</name>
</gene>
<reference evidence="4 5" key="1">
    <citation type="journal article" date="2018" name="Sci. Rep.">
        <title>Genome sequence of the cauliflower mushroom Sparassis crispa (Hanabiratake) and its association with beneficial usage.</title>
        <authorList>
            <person name="Kiyama R."/>
            <person name="Furutani Y."/>
            <person name="Kawaguchi K."/>
            <person name="Nakanishi T."/>
        </authorList>
    </citation>
    <scope>NUCLEOTIDE SEQUENCE [LARGE SCALE GENOMIC DNA]</scope>
</reference>
<accession>A0A401H249</accession>
<feature type="chain" id="PRO_5019237650" evidence="3">
    <location>
        <begin position="24"/>
        <end position="521"/>
    </location>
</feature>
<dbReference type="PROSITE" id="PS51257">
    <property type="entry name" value="PROKAR_LIPOPROTEIN"/>
    <property type="match status" value="1"/>
</dbReference>
<feature type="compositionally biased region" description="Low complexity" evidence="1">
    <location>
        <begin position="373"/>
        <end position="389"/>
    </location>
</feature>
<dbReference type="GeneID" id="38785443"/>
<name>A0A401H249_9APHY</name>
<protein>
    <submittedName>
        <fullName evidence="4">Uncharacterized protein</fullName>
    </submittedName>
</protein>
<sequence length="521" mass="53533">MSRHQSFLHFTLILLSCSPSGLTAPVVSLASSLVSREMSLEPPTVILSVNSNSDVTSSSTPAATGAAVVPSVVSASLSATLSATDIDFAEASPTWTITTESILTITDVSGTASPTPDPSTTPVALDVVAMASESASTSAQVDLVDISTAMPTPTQALSLTLTPTPETSSFTPTTLYLPATSVPPLSQDVVSSSSASLSAAISGTSYAQFSGVKYLSSGLSGPTAITNPNPSSAAQGTSSQQARKSALVAAFVTLGSLTALGVCILCLRCKIVSRVRRLRRESNRPSSVLTIEDGFQPKSILINREKDSLIPGPAPQAVTLQPFSPSTTCSDGPPTPRPLDWALFAMNNEGPFEDVTHVLSTSAPRDGAVSRLSEASTTTRTSGGASLAAESYMTCESRYSSPSVERRSQDSTAAARGSGESMALSFAFPSQSLPPSEPLRAPEASTGALAVLPAVNLVGQKALHVPSLAPSEELVLAGSEWDVADAYGARSSGASSVLNEPEEHMETVEIGGRLCVLVQGI</sequence>
<keyword evidence="2" id="KW-0472">Membrane</keyword>
<dbReference type="Proteomes" id="UP000287166">
    <property type="component" value="Unassembled WGS sequence"/>
</dbReference>
<proteinExistence type="predicted"/>
<organism evidence="4 5">
    <name type="scientific">Sparassis crispa</name>
    <dbReference type="NCBI Taxonomy" id="139825"/>
    <lineage>
        <taxon>Eukaryota</taxon>
        <taxon>Fungi</taxon>
        <taxon>Dikarya</taxon>
        <taxon>Basidiomycota</taxon>
        <taxon>Agaricomycotina</taxon>
        <taxon>Agaricomycetes</taxon>
        <taxon>Polyporales</taxon>
        <taxon>Sparassidaceae</taxon>
        <taxon>Sparassis</taxon>
    </lineage>
</organism>
<evidence type="ECO:0000256" key="1">
    <source>
        <dbReference type="SAM" id="MobiDB-lite"/>
    </source>
</evidence>
<dbReference type="RefSeq" id="XP_027619439.1">
    <property type="nucleotide sequence ID" value="XM_027763638.1"/>
</dbReference>
<evidence type="ECO:0000313" key="5">
    <source>
        <dbReference type="Proteomes" id="UP000287166"/>
    </source>
</evidence>
<keyword evidence="2" id="KW-0812">Transmembrane</keyword>
<evidence type="ECO:0000256" key="3">
    <source>
        <dbReference type="SAM" id="SignalP"/>
    </source>
</evidence>
<comment type="caution">
    <text evidence="4">The sequence shown here is derived from an EMBL/GenBank/DDBJ whole genome shotgun (WGS) entry which is preliminary data.</text>
</comment>
<dbReference type="AlphaFoldDB" id="A0A401H249"/>